<reference evidence="3 4" key="1">
    <citation type="submission" date="2018-05" db="EMBL/GenBank/DDBJ databases">
        <title>Genomic Encyclopedia of Type Strains, Phase IV (KMG-IV): sequencing the most valuable type-strain genomes for metagenomic binning, comparative biology and taxonomic classification.</title>
        <authorList>
            <person name="Goeker M."/>
        </authorList>
    </citation>
    <scope>NUCLEOTIDE SEQUENCE [LARGE SCALE GENOMIC DNA]</scope>
    <source>
        <strain evidence="3 4">DSM 29661</strain>
    </source>
</reference>
<organism evidence="3 4">
    <name type="scientific">Rivihabitans pingtungensis</name>
    <dbReference type="NCBI Taxonomy" id="1054498"/>
    <lineage>
        <taxon>Bacteria</taxon>
        <taxon>Pseudomonadati</taxon>
        <taxon>Pseudomonadota</taxon>
        <taxon>Betaproteobacteria</taxon>
        <taxon>Neisseriales</taxon>
        <taxon>Aquaspirillaceae</taxon>
        <taxon>Rivihabitans</taxon>
    </lineage>
</organism>
<comment type="caution">
    <text evidence="3">The sequence shown here is derived from an EMBL/GenBank/DDBJ whole genome shotgun (WGS) entry which is preliminary data.</text>
</comment>
<gene>
    <name evidence="3" type="ORF">DFR34_10844</name>
</gene>
<dbReference type="InterPro" id="IPR044033">
    <property type="entry name" value="GpV-like_apex"/>
</dbReference>
<dbReference type="Proteomes" id="UP000247555">
    <property type="component" value="Unassembled WGS sequence"/>
</dbReference>
<accession>A0A318KM99</accession>
<dbReference type="EMBL" id="QJKI01000008">
    <property type="protein sequence ID" value="PXX79154.1"/>
    <property type="molecule type" value="Genomic_DNA"/>
</dbReference>
<name>A0A318KM99_9NEIS</name>
<evidence type="ECO:0000259" key="2">
    <source>
        <dbReference type="Pfam" id="PF04717"/>
    </source>
</evidence>
<dbReference type="InterPro" id="IPR013046">
    <property type="entry name" value="GpV/Gp45"/>
</dbReference>
<evidence type="ECO:0000313" key="4">
    <source>
        <dbReference type="Proteomes" id="UP000247555"/>
    </source>
</evidence>
<keyword evidence="4" id="KW-1185">Reference proteome</keyword>
<dbReference type="PROSITE" id="PS00018">
    <property type="entry name" value="EF_HAND_1"/>
    <property type="match status" value="1"/>
</dbReference>
<proteinExistence type="predicted"/>
<dbReference type="OrthoDB" id="4931325at2"/>
<dbReference type="AlphaFoldDB" id="A0A318KM99"/>
<dbReference type="Pfam" id="PF18946">
    <property type="entry name" value="Apex"/>
    <property type="match status" value="1"/>
</dbReference>
<dbReference type="InterPro" id="IPR018247">
    <property type="entry name" value="EF_Hand_1_Ca_BS"/>
</dbReference>
<dbReference type="InterPro" id="IPR006531">
    <property type="entry name" value="Gp5/Vgr_OB"/>
</dbReference>
<sequence>MDPHVDNANRIAGSTRHGVVEKIDHSGNRVRIRTGQLLTDWLPMSHGRAGATRDWDPLTVGEQVTLQCPSGDLSQARLLPSLNSDNAPPPDGASADNTIREYPDGARWEHNHATSESRLTVPAGGSIVLTAGASSITIKNNTITIKTPHIVLDAPDTDATGNLTVHDLLSYLSGMVGRGRVGRHAAAIQGDIIHHDGLMQSNGVVVHTHTHTGVHAGDNTTGAPVANGQDASA</sequence>
<dbReference type="Gene3D" id="6.20.150.10">
    <property type="match status" value="1"/>
</dbReference>
<feature type="domain" description="Gp5/Type VI secretion system Vgr protein OB-fold" evidence="2">
    <location>
        <begin position="16"/>
        <end position="82"/>
    </location>
</feature>
<dbReference type="RefSeq" id="WP_110390612.1">
    <property type="nucleotide sequence ID" value="NZ_QJKI01000008.1"/>
</dbReference>
<evidence type="ECO:0000313" key="3">
    <source>
        <dbReference type="EMBL" id="PXX79154.1"/>
    </source>
</evidence>
<dbReference type="InterPro" id="IPR037026">
    <property type="entry name" value="Vgr_OB-fold_dom_sf"/>
</dbReference>
<protein>
    <submittedName>
        <fullName evidence="3">Phage baseplate assembly protein V</fullName>
    </submittedName>
</protein>
<feature type="region of interest" description="Disordered" evidence="1">
    <location>
        <begin position="80"/>
        <end position="99"/>
    </location>
</feature>
<feature type="region of interest" description="Disordered" evidence="1">
    <location>
        <begin position="213"/>
        <end position="233"/>
    </location>
</feature>
<dbReference type="Gene3D" id="2.40.50.230">
    <property type="entry name" value="Gp5 N-terminal domain"/>
    <property type="match status" value="1"/>
</dbReference>
<dbReference type="Pfam" id="PF04717">
    <property type="entry name" value="Phage_base_V"/>
    <property type="match status" value="1"/>
</dbReference>
<evidence type="ECO:0000256" key="1">
    <source>
        <dbReference type="SAM" id="MobiDB-lite"/>
    </source>
</evidence>
<dbReference type="NCBIfam" id="TIGR01644">
    <property type="entry name" value="phage_P2_V"/>
    <property type="match status" value="1"/>
</dbReference>